<dbReference type="InterPro" id="IPR025714">
    <property type="entry name" value="Methyltranfer_dom"/>
</dbReference>
<sequence length="210" mass="23655">MSEELDPSELGTQEYWDTAYRLEVKNFRHHGDVGEIWFGEDIAERITDWVNKNIPKTNQILDVGCGNGMLLVQLSRMGFTNLNGVDYSNDAVVLAKDVSKHYGTDITFAMANILNTVGTEDFEVILDKGTYDAISMSTNAKEDREAYISNVHKALKTNGLLIITSCNWTKDELISHFHTRFNVFDVILTPQFKFGGNIGSVFSSVIFQKK</sequence>
<dbReference type="Gene3D" id="3.40.50.150">
    <property type="entry name" value="Vaccinia Virus protein VP39"/>
    <property type="match status" value="1"/>
</dbReference>
<dbReference type="PANTHER" id="PTHR12843:SF5">
    <property type="entry name" value="EEF1A LYSINE METHYLTRANSFERASE 2"/>
    <property type="match status" value="1"/>
</dbReference>
<feature type="domain" description="Methyltransferase" evidence="6">
    <location>
        <begin position="58"/>
        <end position="182"/>
    </location>
</feature>
<dbReference type="SUPFAM" id="SSF53335">
    <property type="entry name" value="S-adenosyl-L-methionine-dependent methyltransferases"/>
    <property type="match status" value="1"/>
</dbReference>
<evidence type="ECO:0000256" key="5">
    <source>
        <dbReference type="HAMAP-Rule" id="MF_03188"/>
    </source>
</evidence>
<keyword evidence="2 5" id="KW-0489">Methyltransferase</keyword>
<dbReference type="Proteomes" id="UP001353858">
    <property type="component" value="Unassembled WGS sequence"/>
</dbReference>
<evidence type="ECO:0000256" key="2">
    <source>
        <dbReference type="ARBA" id="ARBA00022603"/>
    </source>
</evidence>
<evidence type="ECO:0000256" key="4">
    <source>
        <dbReference type="ARBA" id="ARBA00022691"/>
    </source>
</evidence>
<name>A0AAN7S6G2_9COLE</name>
<comment type="subcellular location">
    <subcellularLocation>
        <location evidence="5">Cytoplasm</location>
    </subcellularLocation>
</comment>
<dbReference type="CDD" id="cd02440">
    <property type="entry name" value="AdoMet_MTases"/>
    <property type="match status" value="1"/>
</dbReference>
<evidence type="ECO:0000313" key="7">
    <source>
        <dbReference type="EMBL" id="KAK4872956.1"/>
    </source>
</evidence>
<comment type="similarity">
    <text evidence="5">Belongs to the class I-like SAM-binding methyltransferase superfamily. EFM4 family.</text>
</comment>
<dbReference type="EC" id="2.1.1.-" evidence="5"/>
<keyword evidence="3 5" id="KW-0808">Transferase</keyword>
<reference evidence="8" key="1">
    <citation type="submission" date="2023-01" db="EMBL/GenBank/DDBJ databases">
        <title>Key to firefly adult light organ development and bioluminescence: homeobox transcription factors regulate luciferase expression and transportation to peroxisome.</title>
        <authorList>
            <person name="Fu X."/>
        </authorList>
    </citation>
    <scope>NUCLEOTIDE SEQUENCE [LARGE SCALE GENOMIC DNA]</scope>
</reference>
<organism evidence="7 8">
    <name type="scientific">Aquatica leii</name>
    <dbReference type="NCBI Taxonomy" id="1421715"/>
    <lineage>
        <taxon>Eukaryota</taxon>
        <taxon>Metazoa</taxon>
        <taxon>Ecdysozoa</taxon>
        <taxon>Arthropoda</taxon>
        <taxon>Hexapoda</taxon>
        <taxon>Insecta</taxon>
        <taxon>Pterygota</taxon>
        <taxon>Neoptera</taxon>
        <taxon>Endopterygota</taxon>
        <taxon>Coleoptera</taxon>
        <taxon>Polyphaga</taxon>
        <taxon>Elateriformia</taxon>
        <taxon>Elateroidea</taxon>
        <taxon>Lampyridae</taxon>
        <taxon>Luciolinae</taxon>
        <taxon>Aquatica</taxon>
    </lineage>
</organism>
<dbReference type="GO" id="GO:0016279">
    <property type="term" value="F:protein-lysine N-methyltransferase activity"/>
    <property type="evidence" value="ECO:0007669"/>
    <property type="project" value="UniProtKB-UniRule"/>
</dbReference>
<evidence type="ECO:0000259" key="6">
    <source>
        <dbReference type="Pfam" id="PF13847"/>
    </source>
</evidence>
<dbReference type="GO" id="GO:0005737">
    <property type="term" value="C:cytoplasm"/>
    <property type="evidence" value="ECO:0007669"/>
    <property type="project" value="UniProtKB-SubCell"/>
</dbReference>
<dbReference type="Pfam" id="PF13847">
    <property type="entry name" value="Methyltransf_31"/>
    <property type="match status" value="1"/>
</dbReference>
<proteinExistence type="inferred from homology"/>
<dbReference type="AlphaFoldDB" id="A0AAN7S6G2"/>
<keyword evidence="8" id="KW-1185">Reference proteome</keyword>
<comment type="caution">
    <text evidence="7">The sequence shown here is derived from an EMBL/GenBank/DDBJ whole genome shotgun (WGS) entry which is preliminary data.</text>
</comment>
<dbReference type="InterPro" id="IPR026635">
    <property type="entry name" value="Efm4/METTL10"/>
</dbReference>
<protein>
    <recommendedName>
        <fullName evidence="5">Protein-lysine N-methyltransferase RN001_014985</fullName>
        <ecNumber evidence="5">2.1.1.-</ecNumber>
    </recommendedName>
</protein>
<keyword evidence="1 5" id="KW-0963">Cytoplasm</keyword>
<comment type="function">
    <text evidence="5">S-adenosyl-L-methionine-dependent protein-lysine N-methyltransferase that methylates elongation factor 1-alpha.</text>
</comment>
<evidence type="ECO:0000256" key="3">
    <source>
        <dbReference type="ARBA" id="ARBA00022679"/>
    </source>
</evidence>
<evidence type="ECO:0000256" key="1">
    <source>
        <dbReference type="ARBA" id="ARBA00022490"/>
    </source>
</evidence>
<keyword evidence="4 5" id="KW-0949">S-adenosyl-L-methionine</keyword>
<dbReference type="GO" id="GO:0032259">
    <property type="term" value="P:methylation"/>
    <property type="evidence" value="ECO:0007669"/>
    <property type="project" value="UniProtKB-KW"/>
</dbReference>
<dbReference type="EMBL" id="JARPUR010000007">
    <property type="protein sequence ID" value="KAK4872956.1"/>
    <property type="molecule type" value="Genomic_DNA"/>
</dbReference>
<dbReference type="HAMAP" id="MF_03188">
    <property type="entry name" value="Methyltr_EFM4"/>
    <property type="match status" value="1"/>
</dbReference>
<dbReference type="InterPro" id="IPR029063">
    <property type="entry name" value="SAM-dependent_MTases_sf"/>
</dbReference>
<gene>
    <name evidence="7" type="ORF">RN001_014985</name>
</gene>
<accession>A0AAN7S6G2</accession>
<evidence type="ECO:0000313" key="8">
    <source>
        <dbReference type="Proteomes" id="UP001353858"/>
    </source>
</evidence>
<dbReference type="PANTHER" id="PTHR12843">
    <property type="entry name" value="PROTEIN-LYSINE N-METHYLTRANSFERASE METTL10"/>
    <property type="match status" value="1"/>
</dbReference>